<dbReference type="Gene3D" id="2.40.70.10">
    <property type="entry name" value="Acid Proteases"/>
    <property type="match status" value="2"/>
</dbReference>
<dbReference type="PANTHER" id="PTHR47965:SF101">
    <property type="entry name" value="HYPOTHETICAL ASPARTYL PROTEASE (EUROFUNG)-RELATED"/>
    <property type="match status" value="1"/>
</dbReference>
<dbReference type="Proteomes" id="UP000758155">
    <property type="component" value="Unassembled WGS sequence"/>
</dbReference>
<feature type="domain" description="Peptidase A1" evidence="3">
    <location>
        <begin position="27"/>
        <end position="376"/>
    </location>
</feature>
<dbReference type="PANTHER" id="PTHR47965">
    <property type="entry name" value="ASPARTYL PROTEASE-RELATED"/>
    <property type="match status" value="1"/>
</dbReference>
<accession>A0A9P4WFH6</accession>
<gene>
    <name evidence="4" type="ORF">E8E12_000599</name>
</gene>
<sequence>MTEGTGLPSPLVVPNSGSWIGNDGSWSTFLLQVGTPPQPFQVLPSISGQVIYVPVDQDCAPSRMNITDCGFKRGVELFESQPSLGFQRNKSSTWEEVGSFGMGLGSNLGLSGSAYYGYDEVSIGSSSGKDTIRVERTAVSAYSTPEFWIGQLGLSSGLVFMNEENQPHSFLNMLKDAGKIPSLSFGYQAGSPDRFTRVAGSLLLGGYDRSRQSNVTLIAPLAPDVIVGVQSISMTSANGVTTNLLSNGIKTTIDTSTPDIWLPRSVCDQFVLALGLTYFQEADRYIVNETTRAAIKSSSPTFNFVIGTSTSGGSTVTIEIPYGDLDLQATYPIFGTPAYYFPLRRAANESQFTLGRAFLQEVYLSVDWERNVFNISQAVFNSPPLPLDIVTIEPIDKVAYLVPQSKQSGTSLSTGTIIGIAVGALCLILLVAFGWWKYLRLQKRKRNTGLQSEETKIFPTDGKEVSSTRSGLRQKQDIDIKTDLELEGQSVREMYVPHEYYGSAKYKHAGHFTELVEADSATPIHELPVTIHELSSSNDDSRRRL</sequence>
<comment type="caution">
    <text evidence="4">The sequence shown here is derived from an EMBL/GenBank/DDBJ whole genome shotgun (WGS) entry which is preliminary data.</text>
</comment>
<keyword evidence="2" id="KW-0472">Membrane</keyword>
<dbReference type="GO" id="GO:0004190">
    <property type="term" value="F:aspartic-type endopeptidase activity"/>
    <property type="evidence" value="ECO:0007669"/>
    <property type="project" value="InterPro"/>
</dbReference>
<protein>
    <recommendedName>
        <fullName evidence="3">Peptidase A1 domain-containing protein</fullName>
    </recommendedName>
</protein>
<dbReference type="GO" id="GO:0006508">
    <property type="term" value="P:proteolysis"/>
    <property type="evidence" value="ECO:0007669"/>
    <property type="project" value="InterPro"/>
</dbReference>
<dbReference type="EMBL" id="SWKV01000253">
    <property type="protein sequence ID" value="KAF3029583.1"/>
    <property type="molecule type" value="Genomic_DNA"/>
</dbReference>
<dbReference type="GO" id="GO:0009277">
    <property type="term" value="C:fungal-type cell wall"/>
    <property type="evidence" value="ECO:0007669"/>
    <property type="project" value="TreeGrafter"/>
</dbReference>
<dbReference type="GO" id="GO:0005576">
    <property type="term" value="C:extracellular region"/>
    <property type="evidence" value="ECO:0007669"/>
    <property type="project" value="TreeGrafter"/>
</dbReference>
<name>A0A9P4WFH6_9PLEO</name>
<dbReference type="InterPro" id="IPR001461">
    <property type="entry name" value="Aspartic_peptidase_A1"/>
</dbReference>
<keyword evidence="2" id="KW-1133">Transmembrane helix</keyword>
<evidence type="ECO:0000256" key="1">
    <source>
        <dbReference type="ARBA" id="ARBA00007447"/>
    </source>
</evidence>
<dbReference type="InterPro" id="IPR021109">
    <property type="entry name" value="Peptidase_aspartic_dom_sf"/>
</dbReference>
<dbReference type="GO" id="GO:0031505">
    <property type="term" value="P:fungal-type cell wall organization"/>
    <property type="evidence" value="ECO:0007669"/>
    <property type="project" value="TreeGrafter"/>
</dbReference>
<organism evidence="4 5">
    <name type="scientific">Didymella heteroderae</name>
    <dbReference type="NCBI Taxonomy" id="1769908"/>
    <lineage>
        <taxon>Eukaryota</taxon>
        <taxon>Fungi</taxon>
        <taxon>Dikarya</taxon>
        <taxon>Ascomycota</taxon>
        <taxon>Pezizomycotina</taxon>
        <taxon>Dothideomycetes</taxon>
        <taxon>Pleosporomycetidae</taxon>
        <taxon>Pleosporales</taxon>
        <taxon>Pleosporineae</taxon>
        <taxon>Didymellaceae</taxon>
        <taxon>Didymella</taxon>
    </lineage>
</organism>
<dbReference type="PROSITE" id="PS51767">
    <property type="entry name" value="PEPTIDASE_A1"/>
    <property type="match status" value="1"/>
</dbReference>
<dbReference type="CDD" id="cd05471">
    <property type="entry name" value="pepsin_like"/>
    <property type="match status" value="1"/>
</dbReference>
<dbReference type="InterPro" id="IPR033121">
    <property type="entry name" value="PEPTIDASE_A1"/>
</dbReference>
<evidence type="ECO:0000313" key="4">
    <source>
        <dbReference type="EMBL" id="KAF3029583.1"/>
    </source>
</evidence>
<evidence type="ECO:0000259" key="3">
    <source>
        <dbReference type="PROSITE" id="PS51767"/>
    </source>
</evidence>
<proteinExistence type="inferred from homology"/>
<dbReference type="OrthoDB" id="4074350at2759"/>
<dbReference type="Pfam" id="PF00026">
    <property type="entry name" value="Asp"/>
    <property type="match status" value="1"/>
</dbReference>
<evidence type="ECO:0000313" key="5">
    <source>
        <dbReference type="Proteomes" id="UP000758155"/>
    </source>
</evidence>
<feature type="transmembrane region" description="Helical" evidence="2">
    <location>
        <begin position="412"/>
        <end position="436"/>
    </location>
</feature>
<comment type="similarity">
    <text evidence="1">Belongs to the peptidase A1 family.</text>
</comment>
<dbReference type="InterPro" id="IPR034164">
    <property type="entry name" value="Pepsin-like_dom"/>
</dbReference>
<keyword evidence="2" id="KW-0812">Transmembrane</keyword>
<dbReference type="AlphaFoldDB" id="A0A9P4WFH6"/>
<reference evidence="4" key="1">
    <citation type="submission" date="2019-04" db="EMBL/GenBank/DDBJ databases">
        <title>Sequencing of skin fungus with MAO and IRED activity.</title>
        <authorList>
            <person name="Marsaioli A.J."/>
            <person name="Bonatto J.M.C."/>
            <person name="Reis Junior O."/>
        </authorList>
    </citation>
    <scope>NUCLEOTIDE SEQUENCE</scope>
    <source>
        <strain evidence="4">28M1</strain>
    </source>
</reference>
<dbReference type="SUPFAM" id="SSF50630">
    <property type="entry name" value="Acid proteases"/>
    <property type="match status" value="1"/>
</dbReference>
<evidence type="ECO:0000256" key="2">
    <source>
        <dbReference type="SAM" id="Phobius"/>
    </source>
</evidence>
<keyword evidence="5" id="KW-1185">Reference proteome</keyword>